<dbReference type="SUPFAM" id="SSF88946">
    <property type="entry name" value="Sigma2 domain of RNA polymerase sigma factors"/>
    <property type="match status" value="1"/>
</dbReference>
<dbReference type="InterPro" id="IPR013325">
    <property type="entry name" value="RNA_pol_sigma_r2"/>
</dbReference>
<dbReference type="GO" id="GO:0016987">
    <property type="term" value="F:sigma factor activity"/>
    <property type="evidence" value="ECO:0007669"/>
    <property type="project" value="UniProtKB-KW"/>
</dbReference>
<evidence type="ECO:0000256" key="3">
    <source>
        <dbReference type="ARBA" id="ARBA00023082"/>
    </source>
</evidence>
<dbReference type="GO" id="GO:0003677">
    <property type="term" value="F:DNA binding"/>
    <property type="evidence" value="ECO:0007669"/>
    <property type="project" value="InterPro"/>
</dbReference>
<dbReference type="GO" id="GO:0006352">
    <property type="term" value="P:DNA-templated transcription initiation"/>
    <property type="evidence" value="ECO:0007669"/>
    <property type="project" value="InterPro"/>
</dbReference>
<keyword evidence="4" id="KW-0804">Transcription</keyword>
<dbReference type="InterPro" id="IPR013249">
    <property type="entry name" value="RNA_pol_sigma70_r4_t2"/>
</dbReference>
<proteinExistence type="inferred from homology"/>
<dbReference type="InterPro" id="IPR013324">
    <property type="entry name" value="RNA_pol_sigma_r3/r4-like"/>
</dbReference>
<keyword evidence="3" id="KW-0731">Sigma factor</keyword>
<comment type="caution">
    <text evidence="7">The sequence shown here is derived from an EMBL/GenBank/DDBJ whole genome shotgun (WGS) entry which is preliminary data.</text>
</comment>
<dbReference type="InterPro" id="IPR014284">
    <property type="entry name" value="RNA_pol_sigma-70_dom"/>
</dbReference>
<evidence type="ECO:0000313" key="8">
    <source>
        <dbReference type="Proteomes" id="UP000029736"/>
    </source>
</evidence>
<evidence type="ECO:0000256" key="4">
    <source>
        <dbReference type="ARBA" id="ARBA00023163"/>
    </source>
</evidence>
<dbReference type="CDD" id="cd06171">
    <property type="entry name" value="Sigma70_r4"/>
    <property type="match status" value="1"/>
</dbReference>
<keyword evidence="2" id="KW-0805">Transcription regulation</keyword>
<accession>A0A098S4E1</accession>
<dbReference type="Gene3D" id="1.10.1740.10">
    <property type="match status" value="1"/>
</dbReference>
<dbReference type="InterPro" id="IPR007627">
    <property type="entry name" value="RNA_pol_sigma70_r2"/>
</dbReference>
<evidence type="ECO:0000256" key="1">
    <source>
        <dbReference type="ARBA" id="ARBA00010641"/>
    </source>
</evidence>
<keyword evidence="8" id="KW-1185">Reference proteome</keyword>
<organism evidence="7 8">
    <name type="scientific">Phaeodactylibacter xiamenensis</name>
    <dbReference type="NCBI Taxonomy" id="1524460"/>
    <lineage>
        <taxon>Bacteria</taxon>
        <taxon>Pseudomonadati</taxon>
        <taxon>Bacteroidota</taxon>
        <taxon>Saprospiria</taxon>
        <taxon>Saprospirales</taxon>
        <taxon>Haliscomenobacteraceae</taxon>
        <taxon>Phaeodactylibacter</taxon>
    </lineage>
</organism>
<dbReference type="PANTHER" id="PTHR43133">
    <property type="entry name" value="RNA POLYMERASE ECF-TYPE SIGMA FACTO"/>
    <property type="match status" value="1"/>
</dbReference>
<dbReference type="OrthoDB" id="1056775at2"/>
<name>A0A098S4E1_9BACT</name>
<dbReference type="InterPro" id="IPR036388">
    <property type="entry name" value="WH-like_DNA-bd_sf"/>
</dbReference>
<dbReference type="STRING" id="1524460.IX84_23295"/>
<protein>
    <submittedName>
        <fullName evidence="7">RNA polymerase subunit sigma-24</fullName>
    </submittedName>
</protein>
<dbReference type="EMBL" id="JPOS01000082">
    <property type="protein sequence ID" value="KGE86067.1"/>
    <property type="molecule type" value="Genomic_DNA"/>
</dbReference>
<feature type="domain" description="RNA polymerase sigma-70 region 2" evidence="5">
    <location>
        <begin position="28"/>
        <end position="93"/>
    </location>
</feature>
<evidence type="ECO:0000259" key="5">
    <source>
        <dbReference type="Pfam" id="PF04542"/>
    </source>
</evidence>
<dbReference type="Pfam" id="PF08281">
    <property type="entry name" value="Sigma70_r4_2"/>
    <property type="match status" value="1"/>
</dbReference>
<dbReference type="SUPFAM" id="SSF88659">
    <property type="entry name" value="Sigma3 and sigma4 domains of RNA polymerase sigma factors"/>
    <property type="match status" value="1"/>
</dbReference>
<dbReference type="Pfam" id="PF04542">
    <property type="entry name" value="Sigma70_r2"/>
    <property type="match status" value="1"/>
</dbReference>
<dbReference type="PANTHER" id="PTHR43133:SF46">
    <property type="entry name" value="RNA POLYMERASE SIGMA-70 FACTOR ECF SUBFAMILY"/>
    <property type="match status" value="1"/>
</dbReference>
<dbReference type="NCBIfam" id="TIGR02937">
    <property type="entry name" value="sigma70-ECF"/>
    <property type="match status" value="1"/>
</dbReference>
<evidence type="ECO:0000256" key="2">
    <source>
        <dbReference type="ARBA" id="ARBA00023015"/>
    </source>
</evidence>
<reference evidence="7 8" key="1">
    <citation type="journal article" date="2014" name="Int. J. Syst. Evol. Microbiol.">
        <title>Phaeodactylibacter xiamenensis gen. nov., sp. nov., a member of the family Saprospiraceae isolated from the marine alga Phaeodactylum tricornutum.</title>
        <authorList>
            <person name="Chen Z.Jr."/>
            <person name="Lei X."/>
            <person name="Lai Q."/>
            <person name="Li Y."/>
            <person name="Zhang B."/>
            <person name="Zhang J."/>
            <person name="Zhang H."/>
            <person name="Yang L."/>
            <person name="Zheng W."/>
            <person name="Tian Y."/>
            <person name="Yu Z."/>
            <person name="Xu H.Jr."/>
            <person name="Zheng T."/>
        </authorList>
    </citation>
    <scope>NUCLEOTIDE SEQUENCE [LARGE SCALE GENOMIC DNA]</scope>
    <source>
        <strain evidence="7 8">KD52</strain>
    </source>
</reference>
<gene>
    <name evidence="7" type="ORF">IX84_23295</name>
</gene>
<comment type="similarity">
    <text evidence="1">Belongs to the sigma-70 factor family. ECF subfamily.</text>
</comment>
<dbReference type="AlphaFoldDB" id="A0A098S4E1"/>
<dbReference type="Proteomes" id="UP000029736">
    <property type="component" value="Unassembled WGS sequence"/>
</dbReference>
<feature type="domain" description="RNA polymerase sigma factor 70 region 4 type 2" evidence="6">
    <location>
        <begin position="117"/>
        <end position="169"/>
    </location>
</feature>
<evidence type="ECO:0000259" key="6">
    <source>
        <dbReference type="Pfam" id="PF08281"/>
    </source>
</evidence>
<dbReference type="InterPro" id="IPR039425">
    <property type="entry name" value="RNA_pol_sigma-70-like"/>
</dbReference>
<sequence>MVYVTKSMTESELIEGCLAHDRLAQRELYERYCKAMYTAAYRITNDFDSANDVLQDAFIKVFRALPKFRRESTLGAWIKTIVVRTALSHIKRQLKFEPLEHNLREEAINWGHQLDVEYLERAIQALPEGYRAVFVLIEIEGYPHKEVAEMLGVSVGTSKSQLFHAKKRLRESLEHYNS</sequence>
<evidence type="ECO:0000313" key="7">
    <source>
        <dbReference type="EMBL" id="KGE86067.1"/>
    </source>
</evidence>
<dbReference type="Gene3D" id="1.10.10.10">
    <property type="entry name" value="Winged helix-like DNA-binding domain superfamily/Winged helix DNA-binding domain"/>
    <property type="match status" value="1"/>
</dbReference>